<name>A0A1B8HJT3_9GAMM</name>
<accession>A0A1B8HJT3</accession>
<evidence type="ECO:0000313" key="2">
    <source>
        <dbReference type="Proteomes" id="UP000092247"/>
    </source>
</evidence>
<organism evidence="1 2">
    <name type="scientific">Morganella psychrotolerans</name>
    <dbReference type="NCBI Taxonomy" id="368603"/>
    <lineage>
        <taxon>Bacteria</taxon>
        <taxon>Pseudomonadati</taxon>
        <taxon>Pseudomonadota</taxon>
        <taxon>Gammaproteobacteria</taxon>
        <taxon>Enterobacterales</taxon>
        <taxon>Morganellaceae</taxon>
        <taxon>Morganella</taxon>
    </lineage>
</organism>
<proteinExistence type="predicted"/>
<dbReference type="RefSeq" id="WP_067422793.1">
    <property type="nucleotide sequence ID" value="NZ_LZEX01000010.1"/>
</dbReference>
<dbReference type="EMBL" id="LZEX01000010">
    <property type="protein sequence ID" value="OBU09394.1"/>
    <property type="molecule type" value="Genomic_DNA"/>
</dbReference>
<evidence type="ECO:0000313" key="1">
    <source>
        <dbReference type="EMBL" id="OBU09394.1"/>
    </source>
</evidence>
<gene>
    <name evidence="1" type="ORF">AYY17_18685</name>
</gene>
<dbReference type="AlphaFoldDB" id="A0A1B8HJT3"/>
<comment type="caution">
    <text evidence="1">The sequence shown here is derived from an EMBL/GenBank/DDBJ whole genome shotgun (WGS) entry which is preliminary data.</text>
</comment>
<dbReference type="Proteomes" id="UP000092247">
    <property type="component" value="Unassembled WGS sequence"/>
</dbReference>
<sequence>MASRDDIRNSRLIYTQDIGWVDRNHAIGGDARSLWAQLLTENTTPYFKDYFLVSYDQFMGKFFIKMGITSCWLVKKGLREDDKKSIALSIMFYISTLFETHQGRFLFSGLLRNDSGFSGEDLISNLLGFYSVIEPRDYWSLIKPVPVETALRIWDHYGSVGKYKNRELRPWIFPDPQESPNAVPYKKNLPYYMNTIQPFNSYENDIVIKLNVTDGWAGNWGFKKWNPFADKYEN</sequence>
<reference evidence="1 2" key="1">
    <citation type="submission" date="2016-06" db="EMBL/GenBank/DDBJ databases">
        <authorList>
            <person name="Kjaerup R.B."/>
            <person name="Dalgaard T.S."/>
            <person name="Juul-Madsen H.R."/>
        </authorList>
    </citation>
    <scope>NUCLEOTIDE SEQUENCE [LARGE SCALE GENOMIC DNA]</scope>
    <source>
        <strain evidence="1 2">GCSL-Mp3</strain>
    </source>
</reference>
<protein>
    <submittedName>
        <fullName evidence="1">Uncharacterized protein</fullName>
    </submittedName>
</protein>
<dbReference type="STRING" id="368603.AYY16_18205"/>